<dbReference type="Gene3D" id="3.30.70.270">
    <property type="match status" value="2"/>
</dbReference>
<dbReference type="SUPFAM" id="SSF56672">
    <property type="entry name" value="DNA/RNA polymerases"/>
    <property type="match status" value="1"/>
</dbReference>
<dbReference type="InterPro" id="IPR043502">
    <property type="entry name" value="DNA/RNA_pol_sf"/>
</dbReference>
<dbReference type="GO" id="GO:0003964">
    <property type="term" value="F:RNA-directed DNA polymerase activity"/>
    <property type="evidence" value="ECO:0007669"/>
    <property type="project" value="UniProtKB-KW"/>
</dbReference>
<dbReference type="Gene3D" id="3.10.10.10">
    <property type="entry name" value="HIV Type 1 Reverse Transcriptase, subunit A, domain 1"/>
    <property type="match status" value="1"/>
</dbReference>
<evidence type="ECO:0000256" key="7">
    <source>
        <dbReference type="SAM" id="MobiDB-lite"/>
    </source>
</evidence>
<evidence type="ECO:0000256" key="3">
    <source>
        <dbReference type="ARBA" id="ARBA00022722"/>
    </source>
</evidence>
<dbReference type="CDD" id="cd09274">
    <property type="entry name" value="RNase_HI_RT_Ty3"/>
    <property type="match status" value="1"/>
</dbReference>
<feature type="compositionally biased region" description="Polar residues" evidence="7">
    <location>
        <begin position="192"/>
        <end position="201"/>
    </location>
</feature>
<keyword evidence="1" id="KW-0808">Transferase</keyword>
<protein>
    <recommendedName>
        <fullName evidence="8">Reverse transcriptase domain-containing protein</fullName>
    </recommendedName>
</protein>
<dbReference type="AlphaFoldDB" id="A0AAV0Y195"/>
<feature type="region of interest" description="Disordered" evidence="7">
    <location>
        <begin position="187"/>
        <end position="225"/>
    </location>
</feature>
<dbReference type="Proteomes" id="UP001160148">
    <property type="component" value="Unassembled WGS sequence"/>
</dbReference>
<evidence type="ECO:0000313" key="10">
    <source>
        <dbReference type="Proteomes" id="UP001160148"/>
    </source>
</evidence>
<dbReference type="GO" id="GO:0004519">
    <property type="term" value="F:endonuclease activity"/>
    <property type="evidence" value="ECO:0007669"/>
    <property type="project" value="UniProtKB-KW"/>
</dbReference>
<accession>A0AAV0Y195</accession>
<keyword evidence="2" id="KW-0548">Nucleotidyltransferase</keyword>
<dbReference type="InterPro" id="IPR000477">
    <property type="entry name" value="RT_dom"/>
</dbReference>
<keyword evidence="3" id="KW-0540">Nuclease</keyword>
<evidence type="ECO:0000256" key="2">
    <source>
        <dbReference type="ARBA" id="ARBA00022695"/>
    </source>
</evidence>
<dbReference type="FunFam" id="3.30.70.270:FF:000026">
    <property type="entry name" value="Transposon Ty3-G Gag-Pol polyprotein"/>
    <property type="match status" value="1"/>
</dbReference>
<comment type="caution">
    <text evidence="9">The sequence shown here is derived from an EMBL/GenBank/DDBJ whole genome shotgun (WGS) entry which is preliminary data.</text>
</comment>
<dbReference type="PANTHER" id="PTHR37984:SF9">
    <property type="entry name" value="INTEGRASE CATALYTIC DOMAIN-CONTAINING PROTEIN"/>
    <property type="match status" value="1"/>
</dbReference>
<gene>
    <name evidence="9" type="ORF">MEUPH1_LOCUS27784</name>
</gene>
<evidence type="ECO:0000313" key="9">
    <source>
        <dbReference type="EMBL" id="CAI6374131.1"/>
    </source>
</evidence>
<dbReference type="InterPro" id="IPR041373">
    <property type="entry name" value="RT_RNaseH"/>
</dbReference>
<keyword evidence="5" id="KW-0378">Hydrolase</keyword>
<keyword evidence="10" id="KW-1185">Reference proteome</keyword>
<dbReference type="Pfam" id="PF00078">
    <property type="entry name" value="RVT_1"/>
    <property type="match status" value="1"/>
</dbReference>
<sequence>MEFNRPASLKLTGNINDNFKTFKQEIEVYFMATETYKKPKEVQVARLLNLLGPDGLKLFNTFKIEDKSIETIFKCLEEYCVPKKNVVMEHYKYFTRKQNENESFDKFYADLRELIKSCEFGEAEETLLCSQIVLGIHDKDLQTKLLREDLPLPKIIKYCQAVEQAEMHRRVVQKESPALDQIEERQQFKSKGWSQIKQNNKSQRKQEHKNKNQVNYKNKNSGESQNNNVKKFSCNRCGISYGINECPAYGKTCNNCFKLNHFAVKCRKGANKGELHEVQCNNSNDEEEELTYLSLNSIESEKQINWTDIVVIDSKNELKIKLDTGAQLNVMPLKEFKKLNKNLEKSSVVIKSFGGFKIESLGKVKVNLKNSKNEISTYFEVVNCNDLPILGLKDCIKLNYEIKEVNEINSCKTEKDVFLQKYNDIFNGLGKFPEKISIKVKDDANPKIFPPRRVPYKIVNKLKEKLDKMCELKIIEKCKEPSEWQSPIIIIENTDKSLRVCLDPRELNKNIVREMYQIPTLEEIKLNLLNKKYFTLLNLRDGFYQCELDQKSQNYCCFSTPFGGYKYLRLPFGISSAPEKFQQMTSKYFGNIKNVNVYFDDILVAGSTIEEHNLALNEVIKTSRKFNIKFNSAKLQYYVPKVKFLGFLFSSEGVQPDEERIRSIRELNEPCNKKDLQSFLGMINYLRGFIPNLSEIVTPFRELLKKDIIWYWTVEHRLVFEKIKEILCNFPVLNNFNLTESFEIQTDASERAIGCCIFQNNKPIHYASRCLSDTEINFAQIEKEMLAIVFACTKFHYLIYGQQSVKIYTDHQPLVSVMRKEIYKIPNNRLRRLRVKLLIYNVNVEYLPGKLMYVADFLSRNYIKRSEQSEESLNDVVHTMEMFEIKFENNKKDDFKKESRKDEALSQIVNYLSTGWPNKCKNGGELKHYFKLRNELILEDGYTLE</sequence>
<reference evidence="9 10" key="1">
    <citation type="submission" date="2023-01" db="EMBL/GenBank/DDBJ databases">
        <authorList>
            <person name="Whitehead M."/>
        </authorList>
    </citation>
    <scope>NUCLEOTIDE SEQUENCE [LARGE SCALE GENOMIC DNA]</scope>
</reference>
<evidence type="ECO:0000256" key="1">
    <source>
        <dbReference type="ARBA" id="ARBA00022679"/>
    </source>
</evidence>
<proteinExistence type="predicted"/>
<dbReference type="PANTHER" id="PTHR37984">
    <property type="entry name" value="PROTEIN CBG26694"/>
    <property type="match status" value="1"/>
</dbReference>
<keyword evidence="6" id="KW-0695">RNA-directed DNA polymerase</keyword>
<dbReference type="CDD" id="cd01647">
    <property type="entry name" value="RT_LTR"/>
    <property type="match status" value="1"/>
</dbReference>
<name>A0AAV0Y195_9HEMI</name>
<dbReference type="GO" id="GO:0016787">
    <property type="term" value="F:hydrolase activity"/>
    <property type="evidence" value="ECO:0007669"/>
    <property type="project" value="UniProtKB-KW"/>
</dbReference>
<feature type="domain" description="Reverse transcriptase" evidence="8">
    <location>
        <begin position="472"/>
        <end position="649"/>
    </location>
</feature>
<evidence type="ECO:0000259" key="8">
    <source>
        <dbReference type="PROSITE" id="PS50878"/>
    </source>
</evidence>
<dbReference type="PROSITE" id="PS50878">
    <property type="entry name" value="RT_POL"/>
    <property type="match status" value="1"/>
</dbReference>
<dbReference type="InterPro" id="IPR050951">
    <property type="entry name" value="Retrovirus_Pol_polyprotein"/>
</dbReference>
<dbReference type="EMBL" id="CARXXK010001162">
    <property type="protein sequence ID" value="CAI6374131.1"/>
    <property type="molecule type" value="Genomic_DNA"/>
</dbReference>
<evidence type="ECO:0000256" key="4">
    <source>
        <dbReference type="ARBA" id="ARBA00022759"/>
    </source>
</evidence>
<evidence type="ECO:0000256" key="6">
    <source>
        <dbReference type="ARBA" id="ARBA00022918"/>
    </source>
</evidence>
<keyword evidence="4" id="KW-0255">Endonuclease</keyword>
<dbReference type="InterPro" id="IPR043128">
    <property type="entry name" value="Rev_trsase/Diguanyl_cyclase"/>
</dbReference>
<dbReference type="Pfam" id="PF17917">
    <property type="entry name" value="RT_RNaseH"/>
    <property type="match status" value="1"/>
</dbReference>
<evidence type="ECO:0000256" key="5">
    <source>
        <dbReference type="ARBA" id="ARBA00022801"/>
    </source>
</evidence>
<organism evidence="9 10">
    <name type="scientific">Macrosiphum euphorbiae</name>
    <name type="common">potato aphid</name>
    <dbReference type="NCBI Taxonomy" id="13131"/>
    <lineage>
        <taxon>Eukaryota</taxon>
        <taxon>Metazoa</taxon>
        <taxon>Ecdysozoa</taxon>
        <taxon>Arthropoda</taxon>
        <taxon>Hexapoda</taxon>
        <taxon>Insecta</taxon>
        <taxon>Pterygota</taxon>
        <taxon>Neoptera</taxon>
        <taxon>Paraneoptera</taxon>
        <taxon>Hemiptera</taxon>
        <taxon>Sternorrhyncha</taxon>
        <taxon>Aphidomorpha</taxon>
        <taxon>Aphidoidea</taxon>
        <taxon>Aphididae</taxon>
        <taxon>Macrosiphini</taxon>
        <taxon>Macrosiphum</taxon>
    </lineage>
</organism>